<organism evidence="1 2">
    <name type="scientific">Neolewinella aquimaris</name>
    <dbReference type="NCBI Taxonomy" id="1835722"/>
    <lineage>
        <taxon>Bacteria</taxon>
        <taxon>Pseudomonadati</taxon>
        <taxon>Bacteroidota</taxon>
        <taxon>Saprospiria</taxon>
        <taxon>Saprospirales</taxon>
        <taxon>Lewinellaceae</taxon>
        <taxon>Neolewinella</taxon>
    </lineage>
</organism>
<protein>
    <submittedName>
        <fullName evidence="1">Uncharacterized protein</fullName>
    </submittedName>
</protein>
<evidence type="ECO:0000313" key="2">
    <source>
        <dbReference type="Proteomes" id="UP000576209"/>
    </source>
</evidence>
<gene>
    <name evidence="1" type="ORF">GGR28_003538</name>
</gene>
<dbReference type="EMBL" id="JACIFF010000010">
    <property type="protein sequence ID" value="MBB4080899.1"/>
    <property type="molecule type" value="Genomic_DNA"/>
</dbReference>
<comment type="caution">
    <text evidence="1">The sequence shown here is derived from an EMBL/GenBank/DDBJ whole genome shotgun (WGS) entry which is preliminary data.</text>
</comment>
<dbReference type="AlphaFoldDB" id="A0A840EGG1"/>
<proteinExistence type="predicted"/>
<dbReference type="Proteomes" id="UP000576209">
    <property type="component" value="Unassembled WGS sequence"/>
</dbReference>
<keyword evidence="2" id="KW-1185">Reference proteome</keyword>
<name>A0A840EGG1_9BACT</name>
<evidence type="ECO:0000313" key="1">
    <source>
        <dbReference type="EMBL" id="MBB4080899.1"/>
    </source>
</evidence>
<reference evidence="1 2" key="1">
    <citation type="submission" date="2020-08" db="EMBL/GenBank/DDBJ databases">
        <title>Genomic Encyclopedia of Type Strains, Phase IV (KMG-IV): sequencing the most valuable type-strain genomes for metagenomic binning, comparative biology and taxonomic classification.</title>
        <authorList>
            <person name="Goeker M."/>
        </authorList>
    </citation>
    <scope>NUCLEOTIDE SEQUENCE [LARGE SCALE GENOMIC DNA]</scope>
    <source>
        <strain evidence="1 2">DSM 105137</strain>
    </source>
</reference>
<dbReference type="RefSeq" id="WP_183497123.1">
    <property type="nucleotide sequence ID" value="NZ_JACIFF010000010.1"/>
</dbReference>
<accession>A0A840EGG1</accession>
<sequence>MHGQGFGWWNDRHDWDGVSPWQNYLILSPAFMGPNALPVPHLRNGSIRQRPEFSLAAEGHFSRGDDTQNIYAELFLPLFSDRVGLRVSSVPLEHYRMTPETRDLRRARDYDARGTAYGDIYLGTHIQLLRDRAGLPDLLLTVNVRTASGTRLSAARFTDTPGYFFDLSVGKSFALAEEKLSVRPFALVGFYVWQTYHRNNPQNDAFLYGLGAEVAYGKFELRTGMGGYSGYRGDGDHPLVYRIQLATRRNMPLDYVLRFQQGLHDFPFSSLRIGIVWRPERKKGPAKTISH</sequence>